<evidence type="ECO:0000313" key="4">
    <source>
        <dbReference type="EnsemblFungi" id="EJT69655"/>
    </source>
</evidence>
<protein>
    <recommendedName>
        <fullName evidence="2">Piwi domain-containing protein</fullName>
    </recommendedName>
</protein>
<dbReference type="eggNOG" id="KOG1041">
    <property type="taxonomic scope" value="Eukaryota"/>
</dbReference>
<dbReference type="InterPro" id="IPR036085">
    <property type="entry name" value="PAZ_dom_sf"/>
</dbReference>
<evidence type="ECO:0000256" key="1">
    <source>
        <dbReference type="SAM" id="MobiDB-lite"/>
    </source>
</evidence>
<dbReference type="GO" id="GO:0003676">
    <property type="term" value="F:nucleic acid binding"/>
    <property type="evidence" value="ECO:0007669"/>
    <property type="project" value="InterPro"/>
</dbReference>
<keyword evidence="5" id="KW-1185">Reference proteome</keyword>
<dbReference type="EMBL" id="GL385403">
    <property type="protein sequence ID" value="EJT69655.1"/>
    <property type="molecule type" value="Genomic_DNA"/>
</dbReference>
<dbReference type="Gene3D" id="2.170.260.10">
    <property type="entry name" value="paz domain"/>
    <property type="match status" value="1"/>
</dbReference>
<evidence type="ECO:0000259" key="2">
    <source>
        <dbReference type="SMART" id="SM00950"/>
    </source>
</evidence>
<evidence type="ECO:0000313" key="3">
    <source>
        <dbReference type="EMBL" id="EJT69655.1"/>
    </source>
</evidence>
<dbReference type="Proteomes" id="UP000006039">
    <property type="component" value="Unassembled WGS sequence"/>
</dbReference>
<feature type="region of interest" description="Disordered" evidence="1">
    <location>
        <begin position="42"/>
        <end position="85"/>
    </location>
</feature>
<dbReference type="RefSeq" id="XP_009228703.1">
    <property type="nucleotide sequence ID" value="XM_009230439.1"/>
</dbReference>
<dbReference type="InterPro" id="IPR012337">
    <property type="entry name" value="RNaseH-like_sf"/>
</dbReference>
<dbReference type="Gene3D" id="3.30.420.10">
    <property type="entry name" value="Ribonuclease H-like superfamily/Ribonuclease H"/>
    <property type="match status" value="1"/>
</dbReference>
<dbReference type="HOGENOM" id="CLU_538663_0_0_1"/>
<dbReference type="AlphaFoldDB" id="J3PGB4"/>
<name>J3PGB4_GAET3</name>
<dbReference type="SMART" id="SM00950">
    <property type="entry name" value="Piwi"/>
    <property type="match status" value="1"/>
</dbReference>
<reference evidence="4" key="5">
    <citation type="submission" date="2018-04" db="UniProtKB">
        <authorList>
            <consortium name="EnsemblFungi"/>
        </authorList>
    </citation>
    <scope>IDENTIFICATION</scope>
    <source>
        <strain evidence="4">R3-111a-1</strain>
    </source>
</reference>
<gene>
    <name evidence="4" type="primary">20352997</name>
    <name evidence="3" type="ORF">GGTG_12539</name>
</gene>
<dbReference type="Pfam" id="PF02171">
    <property type="entry name" value="Piwi"/>
    <property type="match status" value="1"/>
</dbReference>
<proteinExistence type="predicted"/>
<dbReference type="SUPFAM" id="SSF53098">
    <property type="entry name" value="Ribonuclease H-like"/>
    <property type="match status" value="1"/>
</dbReference>
<dbReference type="OrthoDB" id="10252740at2759"/>
<reference evidence="3" key="3">
    <citation type="submission" date="2010-09" db="EMBL/GenBank/DDBJ databases">
        <title>Annotation of Gaeumannomyces graminis var. tritici R3-111a-1.</title>
        <authorList>
            <consortium name="The Broad Institute Genome Sequencing Platform"/>
            <person name="Ma L.-J."/>
            <person name="Dead R."/>
            <person name="Young S.K."/>
            <person name="Zeng Q."/>
            <person name="Gargeya S."/>
            <person name="Fitzgerald M."/>
            <person name="Haas B."/>
            <person name="Abouelleil A."/>
            <person name="Alvarado L."/>
            <person name="Arachchi H.M."/>
            <person name="Berlin A."/>
            <person name="Brown A."/>
            <person name="Chapman S.B."/>
            <person name="Chen Z."/>
            <person name="Dunbar C."/>
            <person name="Freedman E."/>
            <person name="Gearin G."/>
            <person name="Gellesch M."/>
            <person name="Goldberg J."/>
            <person name="Griggs A."/>
            <person name="Gujja S."/>
            <person name="Heiman D."/>
            <person name="Howarth C."/>
            <person name="Larson L."/>
            <person name="Lui A."/>
            <person name="MacDonald P.J.P."/>
            <person name="Mehta T."/>
            <person name="Montmayeur A."/>
            <person name="Murphy C."/>
            <person name="Neiman D."/>
            <person name="Pearson M."/>
            <person name="Priest M."/>
            <person name="Roberts A."/>
            <person name="Saif S."/>
            <person name="Shea T."/>
            <person name="Shenoy N."/>
            <person name="Sisk P."/>
            <person name="Stolte C."/>
            <person name="Sykes S."/>
            <person name="Yandava C."/>
            <person name="Wortman J."/>
            <person name="Nusbaum C."/>
            <person name="Birren B."/>
        </authorList>
    </citation>
    <scope>NUCLEOTIDE SEQUENCE</scope>
    <source>
        <strain evidence="3">R3-111a-1</strain>
    </source>
</reference>
<accession>J3PGB4</accession>
<feature type="compositionally biased region" description="Low complexity" evidence="1">
    <location>
        <begin position="73"/>
        <end position="85"/>
    </location>
</feature>
<dbReference type="VEuPathDB" id="FungiDB:GGTG_12539"/>
<reference evidence="4" key="4">
    <citation type="journal article" date="2015" name="G3 (Bethesda)">
        <title>Genome sequences of three phytopathogenic species of the Magnaporthaceae family of fungi.</title>
        <authorList>
            <person name="Okagaki L.H."/>
            <person name="Nunes C.C."/>
            <person name="Sailsbery J."/>
            <person name="Clay B."/>
            <person name="Brown D."/>
            <person name="John T."/>
            <person name="Oh Y."/>
            <person name="Young N."/>
            <person name="Fitzgerald M."/>
            <person name="Haas B.J."/>
            <person name="Zeng Q."/>
            <person name="Young S."/>
            <person name="Adiconis X."/>
            <person name="Fan L."/>
            <person name="Levin J.Z."/>
            <person name="Mitchell T.K."/>
            <person name="Okubara P.A."/>
            <person name="Farman M.L."/>
            <person name="Kohn L.M."/>
            <person name="Birren B."/>
            <person name="Ma L.-J."/>
            <person name="Dean R.A."/>
        </authorList>
    </citation>
    <scope>NUCLEOTIDE SEQUENCE</scope>
    <source>
        <strain evidence="4">R3-111a-1</strain>
    </source>
</reference>
<dbReference type="InterPro" id="IPR032472">
    <property type="entry name" value="ArgoL2"/>
</dbReference>
<reference evidence="3" key="2">
    <citation type="submission" date="2010-07" db="EMBL/GenBank/DDBJ databases">
        <authorList>
            <consortium name="The Broad Institute Genome Sequencing Platform"/>
            <consortium name="Broad Institute Genome Sequencing Center for Infectious Disease"/>
            <person name="Ma L.-J."/>
            <person name="Dead R."/>
            <person name="Young S."/>
            <person name="Zeng Q."/>
            <person name="Koehrsen M."/>
            <person name="Alvarado L."/>
            <person name="Berlin A."/>
            <person name="Chapman S.B."/>
            <person name="Chen Z."/>
            <person name="Freedman E."/>
            <person name="Gellesch M."/>
            <person name="Goldberg J."/>
            <person name="Griggs A."/>
            <person name="Gujja S."/>
            <person name="Heilman E.R."/>
            <person name="Heiman D."/>
            <person name="Hepburn T."/>
            <person name="Howarth C."/>
            <person name="Jen D."/>
            <person name="Larson L."/>
            <person name="Mehta T."/>
            <person name="Neiman D."/>
            <person name="Pearson M."/>
            <person name="Roberts A."/>
            <person name="Saif S."/>
            <person name="Shea T."/>
            <person name="Shenoy N."/>
            <person name="Sisk P."/>
            <person name="Stolte C."/>
            <person name="Sykes S."/>
            <person name="Walk T."/>
            <person name="White J."/>
            <person name="Yandava C."/>
            <person name="Haas B."/>
            <person name="Nusbaum C."/>
            <person name="Birren B."/>
        </authorList>
    </citation>
    <scope>NUCLEOTIDE SEQUENCE</scope>
    <source>
        <strain evidence="3">R3-111a-1</strain>
    </source>
</reference>
<dbReference type="InterPro" id="IPR036397">
    <property type="entry name" value="RNaseH_sf"/>
</dbReference>
<evidence type="ECO:0000313" key="5">
    <source>
        <dbReference type="Proteomes" id="UP000006039"/>
    </source>
</evidence>
<sequence>MDGIAGLTCSTISGLATPNDGHGLAYQPGVREFGAGPKFVEFWLDSGPPAQPGPATEAGGSKAKKKKKGGRGPSPNAAAASSSPGGRTLSFAYSSVSRLHTTAYGKALQKPDLPVVNVGTREKPTYLPPDVCIAMPGQSVDSKLDPGQTRQMIRFAVRKPADNANSIVYEGLSIVGLSDTNALLNKFGVSVNPNLITVPGRVLDEPKVLYKAKKFAQVRFGGWNMVDVKFNTAGTLNVWSYFMISLPTHRNALDQASLAAAVKQFADLLIKRGIPVAAPLQGQRVELNSPEDARLEQRLEKKGLPRLTVVIVGKRHHTRFYASREGDADRSSNPKPGTVSHAAIQGTARPAHYFVLLDEIFRARYAKTVPPPFQNVADVLEALTQSMCYTYGRAAKAAFKTPSQSMAGSVGAEPAAMTSEDVLIHAERRLRSQVQLMLWTEDFSMGREREKGAERGTRDAEEKVVRCLVARAVPRRVLTWIPAACGQLPWAVTTDTGSSATLSAII</sequence>
<reference evidence="5" key="1">
    <citation type="submission" date="2010-07" db="EMBL/GenBank/DDBJ databases">
        <title>The genome sequence of Gaeumannomyces graminis var. tritici strain R3-111a-1.</title>
        <authorList>
            <consortium name="The Broad Institute Genome Sequencing Platform"/>
            <person name="Ma L.-J."/>
            <person name="Dead R."/>
            <person name="Young S."/>
            <person name="Zeng Q."/>
            <person name="Koehrsen M."/>
            <person name="Alvarado L."/>
            <person name="Berlin A."/>
            <person name="Chapman S.B."/>
            <person name="Chen Z."/>
            <person name="Freedman E."/>
            <person name="Gellesch M."/>
            <person name="Goldberg J."/>
            <person name="Griggs A."/>
            <person name="Gujja S."/>
            <person name="Heilman E.R."/>
            <person name="Heiman D."/>
            <person name="Hepburn T."/>
            <person name="Howarth C."/>
            <person name="Jen D."/>
            <person name="Larson L."/>
            <person name="Mehta T."/>
            <person name="Neiman D."/>
            <person name="Pearson M."/>
            <person name="Roberts A."/>
            <person name="Saif S."/>
            <person name="Shea T."/>
            <person name="Shenoy N."/>
            <person name="Sisk P."/>
            <person name="Stolte C."/>
            <person name="Sykes S."/>
            <person name="Walk T."/>
            <person name="White J."/>
            <person name="Yandava C."/>
            <person name="Haas B."/>
            <person name="Nusbaum C."/>
            <person name="Birren B."/>
        </authorList>
    </citation>
    <scope>NUCLEOTIDE SEQUENCE [LARGE SCALE GENOMIC DNA]</scope>
    <source>
        <strain evidence="5">R3-111a-1</strain>
    </source>
</reference>
<dbReference type="STRING" id="644352.J3PGB4"/>
<dbReference type="EnsemblFungi" id="EJT69655">
    <property type="protein sequence ID" value="EJT69655"/>
    <property type="gene ID" value="GGTG_12539"/>
</dbReference>
<dbReference type="GeneID" id="20352997"/>
<dbReference type="PANTHER" id="PTHR22891">
    <property type="entry name" value="EUKARYOTIC TRANSLATION INITIATION FACTOR 2C"/>
    <property type="match status" value="1"/>
</dbReference>
<dbReference type="Pfam" id="PF16488">
    <property type="entry name" value="ArgoL2"/>
    <property type="match status" value="1"/>
</dbReference>
<feature type="domain" description="Piwi" evidence="2">
    <location>
        <begin position="112"/>
        <end position="419"/>
    </location>
</feature>
<organism evidence="3">
    <name type="scientific">Gaeumannomyces tritici (strain R3-111a-1)</name>
    <name type="common">Wheat and barley take-all root rot fungus</name>
    <name type="synonym">Gaeumannomyces graminis var. tritici</name>
    <dbReference type="NCBI Taxonomy" id="644352"/>
    <lineage>
        <taxon>Eukaryota</taxon>
        <taxon>Fungi</taxon>
        <taxon>Dikarya</taxon>
        <taxon>Ascomycota</taxon>
        <taxon>Pezizomycotina</taxon>
        <taxon>Sordariomycetes</taxon>
        <taxon>Sordariomycetidae</taxon>
        <taxon>Magnaporthales</taxon>
        <taxon>Magnaporthaceae</taxon>
        <taxon>Gaeumannomyces</taxon>
    </lineage>
</organism>
<dbReference type="InterPro" id="IPR003165">
    <property type="entry name" value="Piwi"/>
</dbReference>
<dbReference type="SUPFAM" id="SSF101690">
    <property type="entry name" value="PAZ domain"/>
    <property type="match status" value="1"/>
</dbReference>